<accession>A0ABR3JSP4</accession>
<dbReference type="Pfam" id="PF08450">
    <property type="entry name" value="SGL"/>
    <property type="match status" value="1"/>
</dbReference>
<evidence type="ECO:0000256" key="1">
    <source>
        <dbReference type="SAM" id="MobiDB-lite"/>
    </source>
</evidence>
<dbReference type="Gene3D" id="2.120.10.30">
    <property type="entry name" value="TolB, C-terminal domain"/>
    <property type="match status" value="1"/>
</dbReference>
<name>A0ABR3JSP4_9AGAR</name>
<dbReference type="SUPFAM" id="SSF63829">
    <property type="entry name" value="Calcium-dependent phosphotriesterase"/>
    <property type="match status" value="1"/>
</dbReference>
<keyword evidence="4" id="KW-1185">Reference proteome</keyword>
<dbReference type="Proteomes" id="UP001556367">
    <property type="component" value="Unassembled WGS sequence"/>
</dbReference>
<feature type="compositionally biased region" description="Basic and acidic residues" evidence="1">
    <location>
        <begin position="1"/>
        <end position="12"/>
    </location>
</feature>
<dbReference type="InterPro" id="IPR052988">
    <property type="entry name" value="Oryzine_lactonohydrolase"/>
</dbReference>
<reference evidence="4" key="1">
    <citation type="submission" date="2024-06" db="EMBL/GenBank/DDBJ databases">
        <title>Multi-omics analyses provide insights into the biosynthesis of the anticancer antibiotic pleurotin in Hohenbuehelia grisea.</title>
        <authorList>
            <person name="Weaver J.A."/>
            <person name="Alberti F."/>
        </authorList>
    </citation>
    <scope>NUCLEOTIDE SEQUENCE [LARGE SCALE GENOMIC DNA]</scope>
    <source>
        <strain evidence="4">T-177</strain>
    </source>
</reference>
<organism evidence="3 4">
    <name type="scientific">Hohenbuehelia grisea</name>
    <dbReference type="NCBI Taxonomy" id="104357"/>
    <lineage>
        <taxon>Eukaryota</taxon>
        <taxon>Fungi</taxon>
        <taxon>Dikarya</taxon>
        <taxon>Basidiomycota</taxon>
        <taxon>Agaricomycotina</taxon>
        <taxon>Agaricomycetes</taxon>
        <taxon>Agaricomycetidae</taxon>
        <taxon>Agaricales</taxon>
        <taxon>Pleurotineae</taxon>
        <taxon>Pleurotaceae</taxon>
        <taxon>Hohenbuehelia</taxon>
    </lineage>
</organism>
<sequence>MSDLKRLGKEQASEPLPQEPPQVSASWVLIMSSLFIGLVAFGALQLTNGQSKAGALPPQAVFVDPRSFAVVGQNGTFRESSFASFFNPTNTSPPFFQVFDRSFLDILGSSASIHEIASNPSFAFAHESPIYDSRTDEVFFASNDGGPLGMSDIDNNNQLGKISLKEVEASLKKNTASINATVTNIPLPEEAQMTNGGTGLYRSSLLLINSGRGPLPPSLTLVNPRAPHNATVLVDNFFGRQFNSLNDVKVHPSGKIFFTDVTYGFLNHFRPPPLMPNHVYRFDPDTGAVRVVADGFDRCNGIAFTHDGKTAYISDTGAAGGFLGLNQTEPATIYGFDVDPKTHAFKNRRVFAYVDAGVPDGLQVDLKGNVYSGTGDGVQVWNSEGTLLGKFFLGTTSANMVFAGKGRLVILAETKVFLAKIAAVGQDLNFP</sequence>
<protein>
    <recommendedName>
        <fullName evidence="2">SMP-30/Gluconolactonase/LRE-like region domain-containing protein</fullName>
    </recommendedName>
</protein>
<evidence type="ECO:0000313" key="3">
    <source>
        <dbReference type="EMBL" id="KAL0958848.1"/>
    </source>
</evidence>
<dbReference type="InterPro" id="IPR013658">
    <property type="entry name" value="SGL"/>
</dbReference>
<proteinExistence type="predicted"/>
<feature type="domain" description="SMP-30/Gluconolactonase/LRE-like region" evidence="2">
    <location>
        <begin position="228"/>
        <end position="406"/>
    </location>
</feature>
<dbReference type="EMBL" id="JASNQZ010000003">
    <property type="protein sequence ID" value="KAL0958848.1"/>
    <property type="molecule type" value="Genomic_DNA"/>
</dbReference>
<gene>
    <name evidence="3" type="ORF">HGRIS_014167</name>
</gene>
<dbReference type="PANTHER" id="PTHR47064:SF2">
    <property type="entry name" value="SMP-30_GLUCONOLACTONASE_LRE-LIKE REGION DOMAIN-CONTAINING PROTEIN-RELATED"/>
    <property type="match status" value="1"/>
</dbReference>
<feature type="region of interest" description="Disordered" evidence="1">
    <location>
        <begin position="1"/>
        <end position="20"/>
    </location>
</feature>
<dbReference type="PANTHER" id="PTHR47064">
    <property type="entry name" value="PUTATIVE (AFU_ORTHOLOGUE AFUA_1G08990)-RELATED"/>
    <property type="match status" value="1"/>
</dbReference>
<comment type="caution">
    <text evidence="3">The sequence shown here is derived from an EMBL/GenBank/DDBJ whole genome shotgun (WGS) entry which is preliminary data.</text>
</comment>
<evidence type="ECO:0000259" key="2">
    <source>
        <dbReference type="Pfam" id="PF08450"/>
    </source>
</evidence>
<dbReference type="InterPro" id="IPR011042">
    <property type="entry name" value="6-blade_b-propeller_TolB-like"/>
</dbReference>
<evidence type="ECO:0000313" key="4">
    <source>
        <dbReference type="Proteomes" id="UP001556367"/>
    </source>
</evidence>